<feature type="binding site" evidence="3">
    <location>
        <begin position="11"/>
        <end position="16"/>
    </location>
    <ligand>
        <name>ATP</name>
        <dbReference type="ChEBI" id="CHEBI:30616"/>
    </ligand>
</feature>
<evidence type="ECO:0000256" key="1">
    <source>
        <dbReference type="ARBA" id="ARBA00022741"/>
    </source>
</evidence>
<keyword evidence="3" id="KW-0808">Transferase</keyword>
<dbReference type="Gene3D" id="3.40.50.300">
    <property type="entry name" value="P-loop containing nucleotide triphosphate hydrolases"/>
    <property type="match status" value="1"/>
</dbReference>
<evidence type="ECO:0000256" key="2">
    <source>
        <dbReference type="ARBA" id="ARBA00022840"/>
    </source>
</evidence>
<keyword evidence="1 3" id="KW-0547">Nucleotide-binding</keyword>
<dbReference type="STRING" id="362837.SCANT_v1c05350"/>
<dbReference type="PATRIC" id="fig|362837.3.peg.546"/>
<comment type="function">
    <text evidence="3">Catalyzes the phosphorylation of the 3'-hydroxyl group of dephosphocoenzyme A to form coenzyme A.</text>
</comment>
<comment type="similarity">
    <text evidence="3">Belongs to the CoaE family.</text>
</comment>
<keyword evidence="2 3" id="KW-0067">ATP-binding</keyword>
<name>A0A0M4JIJ3_9MOLU</name>
<dbReference type="GO" id="GO:0005524">
    <property type="term" value="F:ATP binding"/>
    <property type="evidence" value="ECO:0007669"/>
    <property type="project" value="UniProtKB-UniRule"/>
</dbReference>
<dbReference type="KEGG" id="scj:SCANT_v1c05350"/>
<dbReference type="InterPro" id="IPR001977">
    <property type="entry name" value="Depp_CoAkinase"/>
</dbReference>
<dbReference type="GO" id="GO:0004140">
    <property type="term" value="F:dephospho-CoA kinase activity"/>
    <property type="evidence" value="ECO:0007669"/>
    <property type="project" value="UniProtKB-UniRule"/>
</dbReference>
<dbReference type="EC" id="2.7.1.24" evidence="3 4"/>
<comment type="subcellular location">
    <subcellularLocation>
        <location evidence="3">Cytoplasm</location>
    </subcellularLocation>
</comment>
<keyword evidence="3" id="KW-0963">Cytoplasm</keyword>
<dbReference type="CDD" id="cd02022">
    <property type="entry name" value="DPCK"/>
    <property type="match status" value="1"/>
</dbReference>
<dbReference type="GO" id="GO:0005737">
    <property type="term" value="C:cytoplasm"/>
    <property type="evidence" value="ECO:0007669"/>
    <property type="project" value="UniProtKB-SubCell"/>
</dbReference>
<dbReference type="GO" id="GO:0015937">
    <property type="term" value="P:coenzyme A biosynthetic process"/>
    <property type="evidence" value="ECO:0007669"/>
    <property type="project" value="UniProtKB-UniRule"/>
</dbReference>
<sequence>MKIIGVSGFIGTGKTTMLEYLIKNPKIKVIEADKVSKDILYDVKILNFIKKFMPEAISENKINRSILRGFLFNNHKLNEKFTKIAWPLISKEINKIIAYEKDAELIFVEAAVISGINVKFDKKILLVMENDQRVKIVKKRDNRELEEIESITAFQLKKLKKTKFDYILKNNQSKSKFFKEIDNLIKLIEEG</sequence>
<dbReference type="EMBL" id="CP012622">
    <property type="protein sequence ID" value="ALD66441.1"/>
    <property type="molecule type" value="Genomic_DNA"/>
</dbReference>
<evidence type="ECO:0000313" key="6">
    <source>
        <dbReference type="Proteomes" id="UP000063919"/>
    </source>
</evidence>
<protein>
    <recommendedName>
        <fullName evidence="3 4">Dephospho-CoA kinase</fullName>
        <ecNumber evidence="3 4">2.7.1.24</ecNumber>
    </recommendedName>
    <alternativeName>
        <fullName evidence="3">Dephosphocoenzyme A kinase</fullName>
    </alternativeName>
</protein>
<organism evidence="5 6">
    <name type="scientific">Spiroplasma cantharicola</name>
    <dbReference type="NCBI Taxonomy" id="362837"/>
    <lineage>
        <taxon>Bacteria</taxon>
        <taxon>Bacillati</taxon>
        <taxon>Mycoplasmatota</taxon>
        <taxon>Mollicutes</taxon>
        <taxon>Entomoplasmatales</taxon>
        <taxon>Spiroplasmataceae</taxon>
        <taxon>Spiroplasma</taxon>
    </lineage>
</organism>
<keyword evidence="6" id="KW-1185">Reference proteome</keyword>
<dbReference type="AlphaFoldDB" id="A0A0M4JIJ3"/>
<dbReference type="HAMAP" id="MF_00376">
    <property type="entry name" value="Dephospho_CoA_kinase"/>
    <property type="match status" value="1"/>
</dbReference>
<evidence type="ECO:0000256" key="3">
    <source>
        <dbReference type="HAMAP-Rule" id="MF_00376"/>
    </source>
</evidence>
<keyword evidence="3 5" id="KW-0418">Kinase</keyword>
<reference evidence="5 6" key="1">
    <citation type="journal article" date="2015" name="Genome Announc.">
        <title>Complete Genome Sequence of Spiroplasma cantharicola CC-1T (DSM 21588), a Bacterium Isolated from Soldier Beetle (Cantharis carolinus).</title>
        <authorList>
            <person name="Lo W.S."/>
            <person name="Liu P.Y."/>
            <person name="Kuo C.H."/>
        </authorList>
    </citation>
    <scope>NUCLEOTIDE SEQUENCE [LARGE SCALE GENOMIC DNA]</scope>
    <source>
        <strain evidence="5 6">CC-1</strain>
    </source>
</reference>
<comment type="pathway">
    <text evidence="3">Cofactor biosynthesis; coenzyme A biosynthesis; CoA from (R)-pantothenate: step 5/5.</text>
</comment>
<dbReference type="Pfam" id="PF01121">
    <property type="entry name" value="CoaE"/>
    <property type="match status" value="1"/>
</dbReference>
<gene>
    <name evidence="3 5" type="primary">coaE</name>
    <name evidence="5" type="ORF">SCANT_v1c05350</name>
</gene>
<dbReference type="PROSITE" id="PS51219">
    <property type="entry name" value="DPCK"/>
    <property type="match status" value="1"/>
</dbReference>
<comment type="catalytic activity">
    <reaction evidence="3">
        <text>3'-dephospho-CoA + ATP = ADP + CoA + H(+)</text>
        <dbReference type="Rhea" id="RHEA:18245"/>
        <dbReference type="ChEBI" id="CHEBI:15378"/>
        <dbReference type="ChEBI" id="CHEBI:30616"/>
        <dbReference type="ChEBI" id="CHEBI:57287"/>
        <dbReference type="ChEBI" id="CHEBI:57328"/>
        <dbReference type="ChEBI" id="CHEBI:456216"/>
        <dbReference type="EC" id="2.7.1.24"/>
    </reaction>
</comment>
<dbReference type="OrthoDB" id="9812943at2"/>
<keyword evidence="3" id="KW-0173">Coenzyme A biosynthesis</keyword>
<dbReference type="UniPathway" id="UPA00241">
    <property type="reaction ID" value="UER00356"/>
</dbReference>
<dbReference type="InterPro" id="IPR027417">
    <property type="entry name" value="P-loop_NTPase"/>
</dbReference>
<dbReference type="NCBIfam" id="TIGR00152">
    <property type="entry name" value="dephospho-CoA kinase"/>
    <property type="match status" value="1"/>
</dbReference>
<dbReference type="RefSeq" id="WP_053946200.1">
    <property type="nucleotide sequence ID" value="NZ_CP012622.1"/>
</dbReference>
<proteinExistence type="inferred from homology"/>
<dbReference type="Proteomes" id="UP000063919">
    <property type="component" value="Chromosome"/>
</dbReference>
<evidence type="ECO:0000313" key="5">
    <source>
        <dbReference type="EMBL" id="ALD66441.1"/>
    </source>
</evidence>
<accession>A0A0M4JIJ3</accession>
<dbReference type="SUPFAM" id="SSF52540">
    <property type="entry name" value="P-loop containing nucleoside triphosphate hydrolases"/>
    <property type="match status" value="1"/>
</dbReference>
<evidence type="ECO:0000256" key="4">
    <source>
        <dbReference type="NCBIfam" id="TIGR00152"/>
    </source>
</evidence>